<reference evidence="1" key="1">
    <citation type="submission" date="2017-06" db="EMBL/GenBank/DDBJ databases">
        <title>Novel phages from South African skin metaviromes.</title>
        <authorList>
            <person name="van Zyl L.J."/>
            <person name="Abrahams Y."/>
            <person name="Stander E.A."/>
            <person name="Kirby B.M."/>
            <person name="Clavaud C."/>
            <person name="Farcet C."/>
            <person name="Breton L."/>
            <person name="Trindade M.I."/>
        </authorList>
    </citation>
    <scope>NUCLEOTIDE SEQUENCE</scope>
</reference>
<sequence>MVPYGARFDSVPGHDTPRWVCSSVKSDGSSFGSSVVAPCVGVRLVSACFFENFIVPCGV</sequence>
<protein>
    <submittedName>
        <fullName evidence="1">Uncharacterized protein</fullName>
    </submittedName>
</protein>
<evidence type="ECO:0000313" key="1">
    <source>
        <dbReference type="EMBL" id="ASN69213.1"/>
    </source>
</evidence>
<accession>A0A2H4J5B1</accession>
<organism evidence="1">
    <name type="scientific">uncultured Caudovirales phage</name>
    <dbReference type="NCBI Taxonomy" id="2100421"/>
    <lineage>
        <taxon>Viruses</taxon>
        <taxon>Duplodnaviria</taxon>
        <taxon>Heunggongvirae</taxon>
        <taxon>Uroviricota</taxon>
        <taxon>Caudoviricetes</taxon>
        <taxon>Peduoviridae</taxon>
        <taxon>Maltschvirus</taxon>
        <taxon>Maltschvirus maltsch</taxon>
    </lineage>
</organism>
<proteinExistence type="predicted"/>
<name>A0A2H4J5B1_9CAUD</name>
<gene>
    <name evidence="1" type="ORF">7S3_35</name>
</gene>
<dbReference type="EMBL" id="MF417887">
    <property type="protein sequence ID" value="ASN69213.1"/>
    <property type="molecule type" value="Genomic_DNA"/>
</dbReference>